<feature type="compositionally biased region" description="Basic and acidic residues" evidence="3">
    <location>
        <begin position="136"/>
        <end position="151"/>
    </location>
</feature>
<evidence type="ECO:0000256" key="4">
    <source>
        <dbReference type="SAM" id="SignalP"/>
    </source>
</evidence>
<dbReference type="GO" id="GO:0008270">
    <property type="term" value="F:zinc ion binding"/>
    <property type="evidence" value="ECO:0007669"/>
    <property type="project" value="TreeGrafter"/>
</dbReference>
<dbReference type="InterPro" id="IPR007484">
    <property type="entry name" value="Peptidase_M28"/>
</dbReference>
<gene>
    <name evidence="5" type="ORF">K8V47_02310</name>
</gene>
<evidence type="ECO:0000313" key="5">
    <source>
        <dbReference type="EMBL" id="HJE38581.1"/>
    </source>
</evidence>
<evidence type="ECO:0000256" key="2">
    <source>
        <dbReference type="ARBA" id="ARBA00023315"/>
    </source>
</evidence>
<keyword evidence="2" id="KW-0012">Acyltransferase</keyword>
<dbReference type="AlphaFoldDB" id="A0A4Q0U7C9"/>
<dbReference type="Gene3D" id="3.40.630.10">
    <property type="entry name" value="Zn peptidases"/>
    <property type="match status" value="1"/>
</dbReference>
<feature type="signal peptide" evidence="4">
    <location>
        <begin position="1"/>
        <end position="24"/>
    </location>
</feature>
<name>A0A4Q0U7C9_9BACT</name>
<dbReference type="PANTHER" id="PTHR12283">
    <property type="entry name" value="GLUTAMINYL-PEPTIDE CYCLOTRANSFERASE"/>
    <property type="match status" value="1"/>
</dbReference>
<dbReference type="InterPro" id="IPR040234">
    <property type="entry name" value="QC/QCL"/>
</dbReference>
<dbReference type="GO" id="GO:0016603">
    <property type="term" value="F:glutaminyl-peptide cyclotransferase activity"/>
    <property type="evidence" value="ECO:0007669"/>
    <property type="project" value="TreeGrafter"/>
</dbReference>
<feature type="region of interest" description="Disordered" evidence="3">
    <location>
        <begin position="136"/>
        <end position="159"/>
    </location>
</feature>
<proteinExistence type="predicted"/>
<evidence type="ECO:0000256" key="1">
    <source>
        <dbReference type="ARBA" id="ARBA00022679"/>
    </source>
</evidence>
<dbReference type="SUPFAM" id="SSF53187">
    <property type="entry name" value="Zn-dependent exopeptidases"/>
    <property type="match status" value="1"/>
</dbReference>
<keyword evidence="4" id="KW-0732">Signal</keyword>
<dbReference type="Proteomes" id="UP000711407">
    <property type="component" value="Unassembled WGS sequence"/>
</dbReference>
<reference evidence="5" key="2">
    <citation type="submission" date="2021-09" db="EMBL/GenBank/DDBJ databases">
        <authorList>
            <person name="Gilroy R."/>
        </authorList>
    </citation>
    <scope>NUCLEOTIDE SEQUENCE</scope>
    <source>
        <strain evidence="5">4100</strain>
    </source>
</reference>
<dbReference type="EMBL" id="DYXT01000016">
    <property type="protein sequence ID" value="HJE38581.1"/>
    <property type="molecule type" value="Genomic_DNA"/>
</dbReference>
<keyword evidence="1" id="KW-0808">Transferase</keyword>
<feature type="chain" id="PRO_5043848393" evidence="4">
    <location>
        <begin position="25"/>
        <end position="347"/>
    </location>
</feature>
<reference evidence="5" key="1">
    <citation type="journal article" date="2021" name="PeerJ">
        <title>Extensive microbial diversity within the chicken gut microbiome revealed by metagenomics and culture.</title>
        <authorList>
            <person name="Gilroy R."/>
            <person name="Ravi A."/>
            <person name="Getino M."/>
            <person name="Pursley I."/>
            <person name="Horton D.L."/>
            <person name="Alikhan N.F."/>
            <person name="Baker D."/>
            <person name="Gharbi K."/>
            <person name="Hall N."/>
            <person name="Watson M."/>
            <person name="Adriaenssens E.M."/>
            <person name="Foster-Nyarko E."/>
            <person name="Jarju S."/>
            <person name="Secka A."/>
            <person name="Antonio M."/>
            <person name="Oren A."/>
            <person name="Chaudhuri R.R."/>
            <person name="La Ragione R."/>
            <person name="Hildebrand F."/>
            <person name="Pallen M.J."/>
        </authorList>
    </citation>
    <scope>NUCLEOTIDE SEQUENCE</scope>
    <source>
        <strain evidence="5">4100</strain>
    </source>
</reference>
<accession>A0A4Q0U7C9</accession>
<organism evidence="5 6">
    <name type="scientific">Candidatus Amulumruptor caecigallinarius</name>
    <dbReference type="NCBI Taxonomy" id="2109911"/>
    <lineage>
        <taxon>Bacteria</taxon>
        <taxon>Pseudomonadati</taxon>
        <taxon>Bacteroidota</taxon>
        <taxon>Bacteroidia</taxon>
        <taxon>Bacteroidales</taxon>
        <taxon>Muribaculaceae</taxon>
        <taxon>Candidatus Amulumruptor</taxon>
    </lineage>
</organism>
<comment type="caution">
    <text evidence="5">The sequence shown here is derived from an EMBL/GenBank/DDBJ whole genome shotgun (WGS) entry which is preliminary data.</text>
</comment>
<evidence type="ECO:0000313" key="6">
    <source>
        <dbReference type="Proteomes" id="UP000711407"/>
    </source>
</evidence>
<sequence length="347" mass="37352">MTHLLSLIFAIMACLCTGACSGCASNRQTPAADGDAAVSEPQPTVTDIPAFDADSAYAYVSRQVAMGPRVNNTPGHARCERWLVENLRRFGADTVIEQKATVHDHAGRPLDINNIIARFNTSASRRILLLAHYDTRPTADQDPDPANHDKPVPGANDGASGVGVLMETARQLGLTPPPVGIDILMTDAEDAGTDEGENSELTWALGTQYFMDHLPYASADEMPAYAILLDMVGGVGATFRREYFSQRFAPEINAKVWNAAREAGLSARFKGGQGPGVVDDHVFVNRGGIPAIDIIECENAQTGSFPPYWHTMADDMSIIDRSTLRDVGTVVLHIIYNETAPASAKMP</sequence>
<protein>
    <submittedName>
        <fullName evidence="5">M28 family peptidase</fullName>
    </submittedName>
</protein>
<dbReference type="PANTHER" id="PTHR12283:SF6">
    <property type="entry name" value="GLUTAMINYL-PEPTIDE CYCLOTRANSFERASE-RELATED"/>
    <property type="match status" value="1"/>
</dbReference>
<evidence type="ECO:0000256" key="3">
    <source>
        <dbReference type="SAM" id="MobiDB-lite"/>
    </source>
</evidence>
<dbReference type="Pfam" id="PF04389">
    <property type="entry name" value="Peptidase_M28"/>
    <property type="match status" value="1"/>
</dbReference>